<dbReference type="Pfam" id="PF00176">
    <property type="entry name" value="SNF2-rel_dom"/>
    <property type="match status" value="1"/>
</dbReference>
<sequence>MDLKKYDTEYISIEEKVKKNIFVPFSEFKRNLLLAKIQYNLSGIFFENSSAADFLLHQFRPLMKILDSDTGRLLIADEVGVGKTIEGGYILSELSARDEIHSVLIVCPKNLVPKWVFELKRFFNENLEGVENSRDLILKFQNRAKYPKLIVGLELIRREEIVDQLAQGLINREHLNLDEFEPFDLIIFDEAHHLRNTDTLSHRVAMILLENSEYCLFLTATPINLSLDDLFNLLNLLVYQGELTLSEFNEIMEPNRSLIKIQNYLDERKNDYFERIEEELRLLSNGNSFSRLIYGRILTDGNLLRYLKDEHYRNPEMLGKIRHSLEKINFLSNILNNTRKRDIVDHKNLFPVRHPEEPILLTFSGIEKEFYFKARTFFIHLIVRRAEGFVPIQLVEIMPQRVIASSIHGTFAKLRRMLETHRMALQFEDEDFQHDPRRNILILRDNEIEHINQLLEYEELIGPTDSKFDAVLKRIRDYFMAGNDRIIIFSYFKLTIEYITRRLNETDFSREEDHLDHSIRAEYIHGDIELNQRENLFNLFKNNHIQILVLSEIGAEGIDLQYCNCLINYDLPWNPMKLEQRIGRLDRYGQEKPIFITNVYIN</sequence>
<gene>
    <name evidence="4" type="ORF">LCGC14_0894640</name>
</gene>
<dbReference type="InterPro" id="IPR049730">
    <property type="entry name" value="SNF2/RAD54-like_C"/>
</dbReference>
<evidence type="ECO:0008006" key="5">
    <source>
        <dbReference type="Google" id="ProtNLM"/>
    </source>
</evidence>
<dbReference type="EMBL" id="LAZR01002881">
    <property type="protein sequence ID" value="KKN24462.1"/>
    <property type="molecule type" value="Genomic_DNA"/>
</dbReference>
<dbReference type="InterPro" id="IPR027417">
    <property type="entry name" value="P-loop_NTPase"/>
</dbReference>
<dbReference type="GO" id="GO:0016787">
    <property type="term" value="F:hydrolase activity"/>
    <property type="evidence" value="ECO:0007669"/>
    <property type="project" value="UniProtKB-KW"/>
</dbReference>
<dbReference type="PANTHER" id="PTHR45766:SF6">
    <property type="entry name" value="SWI_SNF-RELATED MATRIX-ASSOCIATED ACTIN-DEPENDENT REGULATOR OF CHROMATIN SUBFAMILY A-LIKE PROTEIN 1"/>
    <property type="match status" value="1"/>
</dbReference>
<dbReference type="PANTHER" id="PTHR45766">
    <property type="entry name" value="DNA ANNEALING HELICASE AND ENDONUCLEASE ZRANB3 FAMILY MEMBER"/>
    <property type="match status" value="1"/>
</dbReference>
<dbReference type="Gene3D" id="3.40.50.300">
    <property type="entry name" value="P-loop containing nucleotide triphosphate hydrolases"/>
    <property type="match status" value="1"/>
</dbReference>
<dbReference type="Pfam" id="PF00271">
    <property type="entry name" value="Helicase_C"/>
    <property type="match status" value="1"/>
</dbReference>
<dbReference type="GO" id="GO:0005524">
    <property type="term" value="F:ATP binding"/>
    <property type="evidence" value="ECO:0007669"/>
    <property type="project" value="InterPro"/>
</dbReference>
<dbReference type="SMART" id="SM00487">
    <property type="entry name" value="DEXDc"/>
    <property type="match status" value="1"/>
</dbReference>
<evidence type="ECO:0000313" key="4">
    <source>
        <dbReference type="EMBL" id="KKN24462.1"/>
    </source>
</evidence>
<keyword evidence="1" id="KW-0378">Hydrolase</keyword>
<dbReference type="AlphaFoldDB" id="A0A0F9PIY4"/>
<dbReference type="CDD" id="cd18793">
    <property type="entry name" value="SF2_C_SNF"/>
    <property type="match status" value="1"/>
</dbReference>
<feature type="domain" description="Helicase ATP-binding" evidence="2">
    <location>
        <begin position="64"/>
        <end position="240"/>
    </location>
</feature>
<comment type="caution">
    <text evidence="4">The sequence shown here is derived from an EMBL/GenBank/DDBJ whole genome shotgun (WGS) entry which is preliminary data.</text>
</comment>
<dbReference type="SMART" id="SM00490">
    <property type="entry name" value="HELICc"/>
    <property type="match status" value="1"/>
</dbReference>
<dbReference type="Gene3D" id="3.40.50.10810">
    <property type="entry name" value="Tandem AAA-ATPase domain"/>
    <property type="match status" value="1"/>
</dbReference>
<dbReference type="InterPro" id="IPR000330">
    <property type="entry name" value="SNF2_N"/>
</dbReference>
<evidence type="ECO:0000259" key="2">
    <source>
        <dbReference type="PROSITE" id="PS51192"/>
    </source>
</evidence>
<dbReference type="PROSITE" id="PS51194">
    <property type="entry name" value="HELICASE_CTER"/>
    <property type="match status" value="1"/>
</dbReference>
<evidence type="ECO:0000256" key="1">
    <source>
        <dbReference type="ARBA" id="ARBA00022801"/>
    </source>
</evidence>
<accession>A0A0F9PIY4</accession>
<dbReference type="InterPro" id="IPR038718">
    <property type="entry name" value="SNF2-like_sf"/>
</dbReference>
<dbReference type="InterPro" id="IPR014001">
    <property type="entry name" value="Helicase_ATP-bd"/>
</dbReference>
<dbReference type="SUPFAM" id="SSF52540">
    <property type="entry name" value="P-loop containing nucleoside triphosphate hydrolases"/>
    <property type="match status" value="2"/>
</dbReference>
<dbReference type="PROSITE" id="PS51192">
    <property type="entry name" value="HELICASE_ATP_BIND_1"/>
    <property type="match status" value="1"/>
</dbReference>
<protein>
    <recommendedName>
        <fullName evidence="5">Helicase ATP-binding domain-containing protein</fullName>
    </recommendedName>
</protein>
<organism evidence="4">
    <name type="scientific">marine sediment metagenome</name>
    <dbReference type="NCBI Taxonomy" id="412755"/>
    <lineage>
        <taxon>unclassified sequences</taxon>
        <taxon>metagenomes</taxon>
        <taxon>ecological metagenomes</taxon>
    </lineage>
</organism>
<reference evidence="4" key="1">
    <citation type="journal article" date="2015" name="Nature">
        <title>Complex archaea that bridge the gap between prokaryotes and eukaryotes.</title>
        <authorList>
            <person name="Spang A."/>
            <person name="Saw J.H."/>
            <person name="Jorgensen S.L."/>
            <person name="Zaremba-Niedzwiedzka K."/>
            <person name="Martijn J."/>
            <person name="Lind A.E."/>
            <person name="van Eijk R."/>
            <person name="Schleper C."/>
            <person name="Guy L."/>
            <person name="Ettema T.J."/>
        </authorList>
    </citation>
    <scope>NUCLEOTIDE SEQUENCE</scope>
</reference>
<name>A0A0F9PIY4_9ZZZZ</name>
<feature type="domain" description="Helicase C-terminal" evidence="3">
    <location>
        <begin position="474"/>
        <end position="602"/>
    </location>
</feature>
<evidence type="ECO:0000259" key="3">
    <source>
        <dbReference type="PROSITE" id="PS51194"/>
    </source>
</evidence>
<proteinExistence type="predicted"/>
<dbReference type="InterPro" id="IPR001650">
    <property type="entry name" value="Helicase_C-like"/>
</dbReference>